<dbReference type="PANTHER" id="PTHR46056">
    <property type="entry name" value="LONG-CHAIN-ALCOHOL OXIDASE"/>
    <property type="match status" value="1"/>
</dbReference>
<keyword evidence="8" id="KW-0274">FAD</keyword>
<proteinExistence type="inferred from homology"/>
<dbReference type="InterPro" id="IPR036188">
    <property type="entry name" value="FAD/NAD-bd_sf"/>
</dbReference>
<evidence type="ECO:0000256" key="13">
    <source>
        <dbReference type="PIRSR" id="PIRSR028937-1"/>
    </source>
</evidence>
<dbReference type="GO" id="GO:0016020">
    <property type="term" value="C:membrane"/>
    <property type="evidence" value="ECO:0007669"/>
    <property type="project" value="UniProtKB-SubCell"/>
</dbReference>
<evidence type="ECO:0000256" key="2">
    <source>
        <dbReference type="ARBA" id="ARBA00003842"/>
    </source>
</evidence>
<evidence type="ECO:0000256" key="7">
    <source>
        <dbReference type="ARBA" id="ARBA00022692"/>
    </source>
</evidence>
<dbReference type="Pfam" id="PF05199">
    <property type="entry name" value="GMC_oxred_C"/>
    <property type="match status" value="1"/>
</dbReference>
<accession>A0AAQ3MD41</accession>
<dbReference type="PANTHER" id="PTHR46056:SF12">
    <property type="entry name" value="LONG-CHAIN-ALCOHOL OXIDASE"/>
    <property type="match status" value="1"/>
</dbReference>
<evidence type="ECO:0000256" key="6">
    <source>
        <dbReference type="ARBA" id="ARBA00022630"/>
    </source>
</evidence>
<dbReference type="SUPFAM" id="SSF51905">
    <property type="entry name" value="FAD/NAD(P)-binding domain"/>
    <property type="match status" value="1"/>
</dbReference>
<evidence type="ECO:0000313" key="16">
    <source>
        <dbReference type="Proteomes" id="UP001303373"/>
    </source>
</evidence>
<dbReference type="EMBL" id="CP138589">
    <property type="protein sequence ID" value="WPH03347.1"/>
    <property type="molecule type" value="Genomic_DNA"/>
</dbReference>
<keyword evidence="6" id="KW-0285">Flavoprotein</keyword>
<evidence type="ECO:0000256" key="12">
    <source>
        <dbReference type="PIRNR" id="PIRNR028937"/>
    </source>
</evidence>
<evidence type="ECO:0000256" key="5">
    <source>
        <dbReference type="ARBA" id="ARBA00013125"/>
    </source>
</evidence>
<keyword evidence="9" id="KW-1133">Transmembrane helix</keyword>
<dbReference type="InterPro" id="IPR007867">
    <property type="entry name" value="GMC_OxRtase_C"/>
</dbReference>
<keyword evidence="11" id="KW-0472">Membrane</keyword>
<dbReference type="PIRSF" id="PIRSF028937">
    <property type="entry name" value="Lg_Ch_AO"/>
    <property type="match status" value="1"/>
</dbReference>
<dbReference type="GO" id="GO:0046577">
    <property type="term" value="F:long-chain-alcohol oxidase activity"/>
    <property type="evidence" value="ECO:0007669"/>
    <property type="project" value="UniProtKB-EC"/>
</dbReference>
<evidence type="ECO:0000256" key="4">
    <source>
        <dbReference type="ARBA" id="ARBA00010790"/>
    </source>
</evidence>
<dbReference type="InterPro" id="IPR001763">
    <property type="entry name" value="Rhodanese-like_dom"/>
</dbReference>
<reference evidence="15 16" key="1">
    <citation type="submission" date="2023-11" db="EMBL/GenBank/DDBJ databases">
        <title>An acidophilic fungus is an integral part of prey digestion in a carnivorous sundew plant.</title>
        <authorList>
            <person name="Tsai I.J."/>
        </authorList>
    </citation>
    <scope>NUCLEOTIDE SEQUENCE [LARGE SCALE GENOMIC DNA]</scope>
    <source>
        <strain evidence="15">169a</strain>
    </source>
</reference>
<dbReference type="GO" id="GO:0050660">
    <property type="term" value="F:flavin adenine dinucleotide binding"/>
    <property type="evidence" value="ECO:0007669"/>
    <property type="project" value="InterPro"/>
</dbReference>
<comment type="catalytic activity">
    <reaction evidence="1 12">
        <text>a long-chain primary fatty alcohol + O2 = a long-chain fatty aldehyde + H2O2</text>
        <dbReference type="Rhea" id="RHEA:22756"/>
        <dbReference type="ChEBI" id="CHEBI:15379"/>
        <dbReference type="ChEBI" id="CHEBI:16240"/>
        <dbReference type="ChEBI" id="CHEBI:17176"/>
        <dbReference type="ChEBI" id="CHEBI:77396"/>
        <dbReference type="EC" id="1.1.3.20"/>
    </reaction>
</comment>
<evidence type="ECO:0000256" key="8">
    <source>
        <dbReference type="ARBA" id="ARBA00022827"/>
    </source>
</evidence>
<dbReference type="Proteomes" id="UP001303373">
    <property type="component" value="Chromosome 10"/>
</dbReference>
<dbReference type="EC" id="1.1.3.20" evidence="5 12"/>
<dbReference type="Pfam" id="PF00890">
    <property type="entry name" value="FAD_binding_2"/>
    <property type="match status" value="1"/>
</dbReference>
<evidence type="ECO:0000313" key="15">
    <source>
        <dbReference type="EMBL" id="WPH03347.1"/>
    </source>
</evidence>
<comment type="similarity">
    <text evidence="4 12">Belongs to the GMC oxidoreductase family.</text>
</comment>
<organism evidence="15 16">
    <name type="scientific">Acrodontium crateriforme</name>
    <dbReference type="NCBI Taxonomy" id="150365"/>
    <lineage>
        <taxon>Eukaryota</taxon>
        <taxon>Fungi</taxon>
        <taxon>Dikarya</taxon>
        <taxon>Ascomycota</taxon>
        <taxon>Pezizomycotina</taxon>
        <taxon>Dothideomycetes</taxon>
        <taxon>Dothideomycetidae</taxon>
        <taxon>Mycosphaerellales</taxon>
        <taxon>Teratosphaeriaceae</taxon>
        <taxon>Acrodontium</taxon>
    </lineage>
</organism>
<dbReference type="InterPro" id="IPR000172">
    <property type="entry name" value="GMC_OxRdtase_N"/>
</dbReference>
<keyword evidence="10 12" id="KW-0560">Oxidoreductase</keyword>
<evidence type="ECO:0000256" key="9">
    <source>
        <dbReference type="ARBA" id="ARBA00022989"/>
    </source>
</evidence>
<sequence>MTATADNDAGLSPEQWGILAAIAGAFVPSCTSLNGNRLLQNPLPPQVYDSLCQRIQQNVGQNDDQELVAKFMAESATSQPAFQAAITDLVKLYMPDEAKKGLFFILKALNTRAGSLVLTGYATSLDCLPVADRQQILQSWATSRLPFFRNLHKSLSALVRSFWLRTSANLRAVIDCPERPVHNPPPKAFHPFEFIQFASTSLSEPDVIEADVVIVGSGCGGAVAAKTLAEAGLNVIVVDKSYYWTPQMLPLTEASGLASLFENGGTILSDDASMTVVAGSAWGGGGTVNWSASLQTQSFVRREWSQKFGLPYFTTSAFQDDLDKVCERMGVGTSAIEHNKGNRALLEGARKLGFTVKPVPQNTGGEAHNCGYCTLGCGSCGKKGPTESWLPDAAKAGARFIEGFNVSEVTFADTKTGGNRIVTGVKGTWTSRDGNGKVAGSDRRIRQVIIKAPRVVASMGTLGSPLLLKRSGLTNSHIGRHLHLHPASIVGAVWDEDVRPWEGPILTSVCTEFENLDGEGYGAKLEATAMIPSLFLTAFPWRDGLHFKETASKMKRMTGYISLARDRYGGRVFPDPIDGRCRIRYTTNKYDQRHILEGIAGLSQMLYVEGAREIHTSIPGLDPFVRPSDEPNSKITVARKEQPSINDEEFKAWLAKMHHVGVGDTPFASAHQMGTCRMGSDASNSVIGPNGQVWGTKGLYVADASAFPSASGVNPMITTMAISRGIARGIAKDAGVNVGTAGLTKL</sequence>
<dbReference type="AlphaFoldDB" id="A0AAQ3MD41"/>
<dbReference type="PROSITE" id="PS50206">
    <property type="entry name" value="RHODANESE_3"/>
    <property type="match status" value="1"/>
</dbReference>
<dbReference type="Gene3D" id="3.50.50.60">
    <property type="entry name" value="FAD/NAD(P)-binding domain"/>
    <property type="match status" value="2"/>
</dbReference>
<protein>
    <recommendedName>
        <fullName evidence="5 12">Long-chain-alcohol oxidase</fullName>
        <ecNumber evidence="5 12">1.1.3.20</ecNumber>
    </recommendedName>
</protein>
<evidence type="ECO:0000259" key="14">
    <source>
        <dbReference type="PROSITE" id="PS50206"/>
    </source>
</evidence>
<gene>
    <name evidence="15" type="ORF">R9X50_00622500</name>
</gene>
<feature type="domain" description="Rhodanese" evidence="14">
    <location>
        <begin position="216"/>
        <end position="253"/>
    </location>
</feature>
<dbReference type="Pfam" id="PF00732">
    <property type="entry name" value="GMC_oxred_N"/>
    <property type="match status" value="1"/>
</dbReference>
<evidence type="ECO:0000256" key="11">
    <source>
        <dbReference type="ARBA" id="ARBA00023136"/>
    </source>
</evidence>
<evidence type="ECO:0000256" key="3">
    <source>
        <dbReference type="ARBA" id="ARBA00004370"/>
    </source>
</evidence>
<keyword evidence="7" id="KW-0812">Transmembrane</keyword>
<keyword evidence="16" id="KW-1185">Reference proteome</keyword>
<evidence type="ECO:0000256" key="1">
    <source>
        <dbReference type="ARBA" id="ARBA00000920"/>
    </source>
</evidence>
<dbReference type="InterPro" id="IPR003953">
    <property type="entry name" value="FAD-dep_OxRdtase_2_FAD-bd"/>
</dbReference>
<name>A0AAQ3MD41_9PEZI</name>
<evidence type="ECO:0000256" key="10">
    <source>
        <dbReference type="ARBA" id="ARBA00023002"/>
    </source>
</evidence>
<feature type="active site" description="Proton acceptor" evidence="13">
    <location>
        <position position="671"/>
    </location>
</feature>
<comment type="function">
    <text evidence="2">Long-chain fatty alcohol oxidase involved in the omega-oxidation pathway of lipid degradation.</text>
</comment>
<comment type="subcellular location">
    <subcellularLocation>
        <location evidence="3">Membrane</location>
    </subcellularLocation>
</comment>
<dbReference type="InterPro" id="IPR012400">
    <property type="entry name" value="Long_Oxdase"/>
</dbReference>